<dbReference type="InterPro" id="IPR002706">
    <property type="entry name" value="Xrcc1_N"/>
</dbReference>
<dbReference type="AlphaFoldDB" id="T1HAP9"/>
<feature type="region of interest" description="Disordered" evidence="1">
    <location>
        <begin position="211"/>
        <end position="237"/>
    </location>
</feature>
<dbReference type="Gene3D" id="2.60.120.260">
    <property type="entry name" value="Galactose-binding domain-like"/>
    <property type="match status" value="1"/>
</dbReference>
<organism evidence="3 4">
    <name type="scientific">Rhodnius prolixus</name>
    <name type="common">Triatomid bug</name>
    <dbReference type="NCBI Taxonomy" id="13249"/>
    <lineage>
        <taxon>Eukaryota</taxon>
        <taxon>Metazoa</taxon>
        <taxon>Ecdysozoa</taxon>
        <taxon>Arthropoda</taxon>
        <taxon>Hexapoda</taxon>
        <taxon>Insecta</taxon>
        <taxon>Pterygota</taxon>
        <taxon>Neoptera</taxon>
        <taxon>Paraneoptera</taxon>
        <taxon>Hemiptera</taxon>
        <taxon>Heteroptera</taxon>
        <taxon>Panheteroptera</taxon>
        <taxon>Cimicomorpha</taxon>
        <taxon>Reduviidae</taxon>
        <taxon>Triatominae</taxon>
        <taxon>Rhodnius</taxon>
    </lineage>
</organism>
<dbReference type="EnsemblMetazoa" id="RPRC001104-RA">
    <property type="protein sequence ID" value="RPRC001104-PA"/>
    <property type="gene ID" value="RPRC001104"/>
</dbReference>
<name>T1HAP9_RHOPR</name>
<dbReference type="InParanoid" id="T1HAP9"/>
<feature type="domain" description="DNA-repair protein Xrcc1 N-terminal" evidence="2">
    <location>
        <begin position="1"/>
        <end position="148"/>
    </location>
</feature>
<dbReference type="STRING" id="13249.T1HAP9"/>
<evidence type="ECO:0000313" key="4">
    <source>
        <dbReference type="Proteomes" id="UP000015103"/>
    </source>
</evidence>
<dbReference type="HOGENOM" id="CLU_1171927_0_0_1"/>
<evidence type="ECO:0000313" key="3">
    <source>
        <dbReference type="EnsemblMetazoa" id="RPRC001104-PA"/>
    </source>
</evidence>
<proteinExistence type="predicted"/>
<dbReference type="OMA" id="CNENSAF"/>
<dbReference type="GO" id="GO:0003684">
    <property type="term" value="F:damaged DNA binding"/>
    <property type="evidence" value="ECO:0007669"/>
    <property type="project" value="InterPro"/>
</dbReference>
<dbReference type="GO" id="GO:0006284">
    <property type="term" value="P:base-excision repair"/>
    <property type="evidence" value="ECO:0007669"/>
    <property type="project" value="TreeGrafter"/>
</dbReference>
<dbReference type="SUPFAM" id="SSF49785">
    <property type="entry name" value="Galactose-binding domain-like"/>
    <property type="match status" value="1"/>
</dbReference>
<evidence type="ECO:0000259" key="2">
    <source>
        <dbReference type="Pfam" id="PF01834"/>
    </source>
</evidence>
<reference evidence="3" key="1">
    <citation type="submission" date="2015-05" db="UniProtKB">
        <authorList>
            <consortium name="EnsemblMetazoa"/>
        </authorList>
    </citation>
    <scope>IDENTIFICATION</scope>
</reference>
<dbReference type="EMBL" id="ACPB03010080">
    <property type="status" value="NOT_ANNOTATED_CDS"/>
    <property type="molecule type" value="Genomic_DNA"/>
</dbReference>
<protein>
    <submittedName>
        <fullName evidence="3">XRCC1_N domain-containing protein</fullName>
    </submittedName>
</protein>
<dbReference type="PANTHER" id="PTHR11370:SF5">
    <property type="entry name" value="DNA REPAIR PROTEIN XRCC1"/>
    <property type="match status" value="1"/>
</dbReference>
<dbReference type="FunFam" id="2.60.120.260:FF:000025">
    <property type="entry name" value="DNA repair protein XRCC1 isoform X1"/>
    <property type="match status" value="1"/>
</dbReference>
<dbReference type="VEuPathDB" id="VectorBase:RPRC001104"/>
<feature type="compositionally biased region" description="Basic and acidic residues" evidence="1">
    <location>
        <begin position="211"/>
        <end position="223"/>
    </location>
</feature>
<dbReference type="Pfam" id="PF01834">
    <property type="entry name" value="XRCC1_N"/>
    <property type="match status" value="1"/>
</dbReference>
<evidence type="ECO:0000256" key="1">
    <source>
        <dbReference type="SAM" id="MobiDB-lite"/>
    </source>
</evidence>
<keyword evidence="4" id="KW-1185">Reference proteome</keyword>
<dbReference type="InterPro" id="IPR008979">
    <property type="entry name" value="Galactose-bd-like_sf"/>
</dbReference>
<feature type="compositionally biased region" description="Polar residues" evidence="1">
    <location>
        <begin position="224"/>
        <end position="237"/>
    </location>
</feature>
<accession>T1HAP9</accession>
<dbReference type="GO" id="GO:0005634">
    <property type="term" value="C:nucleus"/>
    <property type="evidence" value="ECO:0007669"/>
    <property type="project" value="InterPro"/>
</dbReference>
<dbReference type="eggNOG" id="KOG3226">
    <property type="taxonomic scope" value="Eukaryota"/>
</dbReference>
<dbReference type="Proteomes" id="UP000015103">
    <property type="component" value="Unassembled WGS sequence"/>
</dbReference>
<sequence>MAPIKIERIVSVSSEDEAHPATNLMKNEYSNKKWKCKTPGEKQISAVFQLAECCKISKIDIGNEHSAFVEILVGKSCTPDVDYKVLLVTSSLMSLQEAKNGTNINSVSFFKRENFCKPLCDEKWDRIKIVCTQPFNKHAQYGLSFIVFHSETSVDKNTPQLGFQLKATNSVEPLLRAGGLFANRNRFSNNSPIATGAAAIREASTSGTLKVDFKGKLPHRNNDSAKSPKTSSVNEDT</sequence>
<dbReference type="PANTHER" id="PTHR11370">
    <property type="entry name" value="DNA-REPAIR PROTEIN XRCC1"/>
    <property type="match status" value="1"/>
</dbReference>
<dbReference type="GO" id="GO:0000012">
    <property type="term" value="P:single strand break repair"/>
    <property type="evidence" value="ECO:0007669"/>
    <property type="project" value="InterPro"/>
</dbReference>